<keyword evidence="1" id="KW-0175">Coiled coil</keyword>
<evidence type="ECO:0000256" key="1">
    <source>
        <dbReference type="SAM" id="Coils"/>
    </source>
</evidence>
<comment type="caution">
    <text evidence="4">The sequence shown here is derived from an EMBL/GenBank/DDBJ whole genome shotgun (WGS) entry which is preliminary data.</text>
</comment>
<keyword evidence="2" id="KW-1133">Transmembrane helix</keyword>
<dbReference type="PANTHER" id="PTHR43681:SF1">
    <property type="entry name" value="SARCALUMENIN"/>
    <property type="match status" value="1"/>
</dbReference>
<keyword evidence="5" id="KW-1185">Reference proteome</keyword>
<evidence type="ECO:0000259" key="3">
    <source>
        <dbReference type="Pfam" id="PF00350"/>
    </source>
</evidence>
<accession>A0A6I2UK22</accession>
<dbReference type="AlphaFoldDB" id="A0A6I2UK22"/>
<feature type="domain" description="Dynamin N-terminal" evidence="3">
    <location>
        <begin position="47"/>
        <end position="202"/>
    </location>
</feature>
<dbReference type="Proteomes" id="UP000433181">
    <property type="component" value="Unassembled WGS sequence"/>
</dbReference>
<dbReference type="InterPro" id="IPR045063">
    <property type="entry name" value="Dynamin_N"/>
</dbReference>
<dbReference type="PANTHER" id="PTHR43681">
    <property type="entry name" value="TRANSMEMBRANE GTPASE FZO"/>
    <property type="match status" value="1"/>
</dbReference>
<sequence length="555" mass="61726">MGHTESYNHYHDMLENVSALYKKYNMPMERITEEIDSLDKFQVTTPLIGEFSTGKSSLINAMLGSDYLGINLLPETSVPAEICYGDKERAVIQEVDKNDGTTRAKEMPLSEFKDSKLSASDVKKAQIFVNNDFLRTVSTVKLVDMPGFNSGLELHNRAIDEYMPESLAYIITFSARDPAIPADMATFLRELKLHDAPVYLLITKSKSVLPKELDQCVARIREDAKKYLGMKDVNISCTNAKGKPEDINAEPLREILSEIEGKSQSIFEQEATRKLKKYASELAIYLETSIREVNATPSEIEAQEAACARQLARLQEKIGAAREDFSSQIDASLSNFRARLTDALNTESSALENMIMNGSDVKDKITMIVRENAIVCMKEDFSSRLKRYVERIAEAVKLDLSVDTNLQLNAEQLQIDSAIKDTIKKSLPVILSAIGIAVGGPVGAVIGAVVGLVADIFFAKKQQNEKRRMAREKVCEIIPSVTEKAVSVVGEKIREQVDNIGAQIDEDVSQKIATQEKALADLKERHAEETADKEKRLAEMKSDLATAKQIMQEEA</sequence>
<dbReference type="GeneID" id="96779888"/>
<reference evidence="4 5" key="1">
    <citation type="submission" date="2019-08" db="EMBL/GenBank/DDBJ databases">
        <title>In-depth cultivation of the pig gut microbiome towards novel bacterial diversity and tailored functional studies.</title>
        <authorList>
            <person name="Wylensek D."/>
            <person name="Hitch T.C.A."/>
            <person name="Clavel T."/>
        </authorList>
    </citation>
    <scope>NUCLEOTIDE SEQUENCE [LARGE SCALE GENOMIC DNA]</scope>
    <source>
        <strain evidence="4 5">WCA-693-APC-5D-A</strain>
    </source>
</reference>
<dbReference type="Gene3D" id="3.40.50.300">
    <property type="entry name" value="P-loop containing nucleotide triphosphate hydrolases"/>
    <property type="match status" value="1"/>
</dbReference>
<name>A0A6I2UK22_9FIRM</name>
<dbReference type="InterPro" id="IPR051943">
    <property type="entry name" value="TRAFAC_Dynamin-like_GTPase"/>
</dbReference>
<dbReference type="RefSeq" id="WP_154408093.1">
    <property type="nucleotide sequence ID" value="NZ_VUNR01000041.1"/>
</dbReference>
<dbReference type="SUPFAM" id="SSF52540">
    <property type="entry name" value="P-loop containing nucleoside triphosphate hydrolases"/>
    <property type="match status" value="1"/>
</dbReference>
<dbReference type="InterPro" id="IPR027417">
    <property type="entry name" value="P-loop_NTPase"/>
</dbReference>
<organism evidence="4 5">
    <name type="scientific">Anaerovibrio slackiae</name>
    <dbReference type="NCBI Taxonomy" id="2652309"/>
    <lineage>
        <taxon>Bacteria</taxon>
        <taxon>Bacillati</taxon>
        <taxon>Bacillota</taxon>
        <taxon>Negativicutes</taxon>
        <taxon>Selenomonadales</taxon>
        <taxon>Selenomonadaceae</taxon>
        <taxon>Anaerovibrio</taxon>
    </lineage>
</organism>
<keyword evidence="2" id="KW-0812">Transmembrane</keyword>
<proteinExistence type="predicted"/>
<protein>
    <recommendedName>
        <fullName evidence="3">Dynamin N-terminal domain-containing protein</fullName>
    </recommendedName>
</protein>
<feature type="coiled-coil region" evidence="1">
    <location>
        <begin position="505"/>
        <end position="543"/>
    </location>
</feature>
<dbReference type="EMBL" id="VUNR01000041">
    <property type="protein sequence ID" value="MSU09930.1"/>
    <property type="molecule type" value="Genomic_DNA"/>
</dbReference>
<gene>
    <name evidence="4" type="ORF">FYJ84_13220</name>
</gene>
<dbReference type="Pfam" id="PF00350">
    <property type="entry name" value="Dynamin_N"/>
    <property type="match status" value="1"/>
</dbReference>
<feature type="transmembrane region" description="Helical" evidence="2">
    <location>
        <begin position="429"/>
        <end position="459"/>
    </location>
</feature>
<evidence type="ECO:0000256" key="2">
    <source>
        <dbReference type="SAM" id="Phobius"/>
    </source>
</evidence>
<keyword evidence="2" id="KW-0472">Membrane</keyword>
<evidence type="ECO:0000313" key="5">
    <source>
        <dbReference type="Proteomes" id="UP000433181"/>
    </source>
</evidence>
<evidence type="ECO:0000313" key="4">
    <source>
        <dbReference type="EMBL" id="MSU09930.1"/>
    </source>
</evidence>